<name>A0A558DBT6_9GAMM</name>
<reference evidence="1 2" key="1">
    <citation type="submission" date="2019-07" db="EMBL/GenBank/DDBJ databases">
        <title>The pathways for chlorine oxyanion respiration interact through the shared metabolite chlorate.</title>
        <authorList>
            <person name="Barnum T.P."/>
            <person name="Cheng Y."/>
            <person name="Hill K.A."/>
            <person name="Lucas L.N."/>
            <person name="Carlson H.K."/>
            <person name="Coates J.D."/>
        </authorList>
    </citation>
    <scope>NUCLEOTIDE SEQUENCE [LARGE SCALE GENOMIC DNA]</scope>
    <source>
        <strain evidence="1">BK-3</strain>
    </source>
</reference>
<sequence>MFQEPVEDLDAKVPAEFLISVIMQSAPSNNPWLDTSWEAVGVTAQLWDGAIPKRQVSLIHEQEETKQYLNSGFRLQLYADECESYYQNLCSPSPSCFVIAHDKGDGSPIPFLVSLSFDAANAYQEGDEIVYAVAMPPELYRWCELFVLNHYVPEQKKKRRLKDWRKKAADGGERA</sequence>
<proteinExistence type="predicted"/>
<gene>
    <name evidence="1" type="ORF">FHK82_03730</name>
</gene>
<accession>A0A558DBT6</accession>
<dbReference type="Pfam" id="PF11749">
    <property type="entry name" value="DUF3305"/>
    <property type="match status" value="1"/>
</dbReference>
<organism evidence="1 2">
    <name type="scientific">Sedimenticola thiotaurini</name>
    <dbReference type="NCBI Taxonomy" id="1543721"/>
    <lineage>
        <taxon>Bacteria</taxon>
        <taxon>Pseudomonadati</taxon>
        <taxon>Pseudomonadota</taxon>
        <taxon>Gammaproteobacteria</taxon>
        <taxon>Chromatiales</taxon>
        <taxon>Sedimenticolaceae</taxon>
        <taxon>Sedimenticola</taxon>
    </lineage>
</organism>
<evidence type="ECO:0000313" key="2">
    <source>
        <dbReference type="Proteomes" id="UP000317355"/>
    </source>
</evidence>
<dbReference type="AlphaFoldDB" id="A0A558DBT6"/>
<evidence type="ECO:0000313" key="1">
    <source>
        <dbReference type="EMBL" id="TVT58492.1"/>
    </source>
</evidence>
<dbReference type="Proteomes" id="UP000317355">
    <property type="component" value="Unassembled WGS sequence"/>
</dbReference>
<protein>
    <submittedName>
        <fullName evidence="1">DUF3305 domain-containing protein</fullName>
    </submittedName>
</protein>
<comment type="caution">
    <text evidence="1">The sequence shown here is derived from an EMBL/GenBank/DDBJ whole genome shotgun (WGS) entry which is preliminary data.</text>
</comment>
<dbReference type="EMBL" id="VMRY01000009">
    <property type="protein sequence ID" value="TVT58492.1"/>
    <property type="molecule type" value="Genomic_DNA"/>
</dbReference>
<dbReference type="InterPro" id="IPR021736">
    <property type="entry name" value="DUF3305"/>
</dbReference>